<evidence type="ECO:0000313" key="1">
    <source>
        <dbReference type="EMBL" id="RZC61654.1"/>
    </source>
</evidence>
<keyword evidence="2" id="KW-1185">Reference proteome</keyword>
<accession>A0A4Y7JKM8</accession>
<protein>
    <submittedName>
        <fullName evidence="1">Uncharacterized protein</fullName>
    </submittedName>
</protein>
<reference evidence="1 2" key="1">
    <citation type="journal article" date="2018" name="Science">
        <title>The opium poppy genome and morphinan production.</title>
        <authorList>
            <person name="Guo L."/>
            <person name="Winzer T."/>
            <person name="Yang X."/>
            <person name="Li Y."/>
            <person name="Ning Z."/>
            <person name="He Z."/>
            <person name="Teodor R."/>
            <person name="Lu Y."/>
            <person name="Bowser T.A."/>
            <person name="Graham I.A."/>
            <person name="Ye K."/>
        </authorList>
    </citation>
    <scope>NUCLEOTIDE SEQUENCE [LARGE SCALE GENOMIC DNA]</scope>
    <source>
        <strain evidence="2">cv. HN1</strain>
        <tissue evidence="1">Leaves</tissue>
    </source>
</reference>
<organism evidence="1 2">
    <name type="scientific">Papaver somniferum</name>
    <name type="common">Opium poppy</name>
    <dbReference type="NCBI Taxonomy" id="3469"/>
    <lineage>
        <taxon>Eukaryota</taxon>
        <taxon>Viridiplantae</taxon>
        <taxon>Streptophyta</taxon>
        <taxon>Embryophyta</taxon>
        <taxon>Tracheophyta</taxon>
        <taxon>Spermatophyta</taxon>
        <taxon>Magnoliopsida</taxon>
        <taxon>Ranunculales</taxon>
        <taxon>Papaveraceae</taxon>
        <taxon>Papaveroideae</taxon>
        <taxon>Papaver</taxon>
    </lineage>
</organism>
<dbReference type="AlphaFoldDB" id="A0A4Y7JKM8"/>
<gene>
    <name evidence="1" type="ORF">C5167_023425</name>
</gene>
<proteinExistence type="predicted"/>
<name>A0A4Y7JKM8_PAPSO</name>
<evidence type="ECO:0000313" key="2">
    <source>
        <dbReference type="Proteomes" id="UP000316621"/>
    </source>
</evidence>
<dbReference type="Proteomes" id="UP000316621">
    <property type="component" value="Chromosome 5"/>
</dbReference>
<dbReference type="Gramene" id="RZC61654">
    <property type="protein sequence ID" value="RZC61654"/>
    <property type="gene ID" value="C5167_023425"/>
</dbReference>
<sequence length="77" mass="8555">MEANHGYWWVGGGGVGGGIWEWVLKHVIEMQVHTTVKNLLKSDLENQAGRTYDTKSKVMISTLSIAVHWICLGMTAI</sequence>
<dbReference type="EMBL" id="CM010719">
    <property type="protein sequence ID" value="RZC61654.1"/>
    <property type="molecule type" value="Genomic_DNA"/>
</dbReference>